<proteinExistence type="predicted"/>
<protein>
    <recommendedName>
        <fullName evidence="2">MADF domain-containing protein</fullName>
    </recommendedName>
</protein>
<evidence type="ECO:0000259" key="2">
    <source>
        <dbReference type="PROSITE" id="PS51029"/>
    </source>
</evidence>
<gene>
    <name evidence="3" type="ORF">CRE_16143</name>
</gene>
<evidence type="ECO:0000313" key="4">
    <source>
        <dbReference type="Proteomes" id="UP000008281"/>
    </source>
</evidence>
<organism evidence="4">
    <name type="scientific">Caenorhabditis remanei</name>
    <name type="common">Caenorhabditis vulgaris</name>
    <dbReference type="NCBI Taxonomy" id="31234"/>
    <lineage>
        <taxon>Eukaryota</taxon>
        <taxon>Metazoa</taxon>
        <taxon>Ecdysozoa</taxon>
        <taxon>Nematoda</taxon>
        <taxon>Chromadorea</taxon>
        <taxon>Rhabditida</taxon>
        <taxon>Rhabditina</taxon>
        <taxon>Rhabditomorpha</taxon>
        <taxon>Rhabditoidea</taxon>
        <taxon>Rhabditidae</taxon>
        <taxon>Peloderinae</taxon>
        <taxon>Caenorhabditis</taxon>
    </lineage>
</organism>
<feature type="domain" description="MADF" evidence="2">
    <location>
        <begin position="138"/>
        <end position="237"/>
    </location>
</feature>
<dbReference type="Pfam" id="PF10545">
    <property type="entry name" value="MADF_DNA_bdg"/>
    <property type="match status" value="1"/>
</dbReference>
<sequence length="414" mass="47689">MSVSDEEDDLYWTDKYRTLVGQDEPANRKGTMEESPTRKDVMEESPTRKDVMEESPERKKVMEKSLKRKDVMEKSLKRQKVMEESPERQESEEWSPKRKERTGGSQDKKEPTERRRGRKEKAKREDSYEKYEYDDVVKFISLIEESEFLWNPLKTDFHRRSVKSEKFAEIEEKCKSFMPHTKRTIGRCAEERWQEISTDYAQHQKRIQKALSGSGTSDVRSDFRYAEHLSFLCIAAAAREPKNAFCVGAGDDDEESMLMATPKRAREVISGPRTPKVPKLSRKPDSFEEVMREEMDKTRQTMLKMFESPTSGGSMCSNDRVCEVYANVAAGKSRWEMLEMEGKVIAYISSFRNRGGSEPPLSVDYGNNTIASRLILTSVSCDLCAAFTMFRKCSNFSLAITSTPSDGKSYCLLM</sequence>
<dbReference type="HOGENOM" id="CLU_055185_0_0_1"/>
<dbReference type="SMART" id="SM00595">
    <property type="entry name" value="MADF"/>
    <property type="match status" value="1"/>
</dbReference>
<accession>E3MB95</accession>
<dbReference type="EMBL" id="DS268433">
    <property type="protein sequence ID" value="EFO97785.1"/>
    <property type="molecule type" value="Genomic_DNA"/>
</dbReference>
<dbReference type="PROSITE" id="PS51029">
    <property type="entry name" value="MADF"/>
    <property type="match status" value="1"/>
</dbReference>
<feature type="region of interest" description="Disordered" evidence="1">
    <location>
        <begin position="1"/>
        <end position="125"/>
    </location>
</feature>
<feature type="compositionally biased region" description="Acidic residues" evidence="1">
    <location>
        <begin position="1"/>
        <end position="11"/>
    </location>
</feature>
<name>E3MB95_CAERE</name>
<feature type="compositionally biased region" description="Basic and acidic residues" evidence="1">
    <location>
        <begin position="25"/>
        <end position="97"/>
    </location>
</feature>
<dbReference type="Proteomes" id="UP000008281">
    <property type="component" value="Unassembled WGS sequence"/>
</dbReference>
<dbReference type="eggNOG" id="ENOG502RUGV">
    <property type="taxonomic scope" value="Eukaryota"/>
</dbReference>
<dbReference type="InterPro" id="IPR006578">
    <property type="entry name" value="MADF-dom"/>
</dbReference>
<evidence type="ECO:0000256" key="1">
    <source>
        <dbReference type="SAM" id="MobiDB-lite"/>
    </source>
</evidence>
<evidence type="ECO:0000313" key="3">
    <source>
        <dbReference type="EMBL" id="EFO97785.1"/>
    </source>
</evidence>
<keyword evidence="4" id="KW-1185">Reference proteome</keyword>
<dbReference type="AlphaFoldDB" id="E3MB95"/>
<dbReference type="InParanoid" id="E3MB95"/>
<reference evidence="3" key="1">
    <citation type="submission" date="2007-07" db="EMBL/GenBank/DDBJ databases">
        <title>PCAP assembly of the Caenorhabditis remanei genome.</title>
        <authorList>
            <consortium name="The Caenorhabditis remanei Sequencing Consortium"/>
            <person name="Wilson R.K."/>
        </authorList>
    </citation>
    <scope>NUCLEOTIDE SEQUENCE [LARGE SCALE GENOMIC DNA]</scope>
    <source>
        <strain evidence="3">PB4641</strain>
    </source>
</reference>
<dbReference type="STRING" id="31234.E3MB95"/>